<comment type="caution">
    <text evidence="1">The sequence shown here is derived from an EMBL/GenBank/DDBJ whole genome shotgun (WGS) entry which is preliminary data.</text>
</comment>
<protein>
    <submittedName>
        <fullName evidence="1">Uncharacterized protein</fullName>
    </submittedName>
</protein>
<dbReference type="Proteomes" id="UP000652761">
    <property type="component" value="Unassembled WGS sequence"/>
</dbReference>
<organism evidence="1 2">
    <name type="scientific">Colocasia esculenta</name>
    <name type="common">Wild taro</name>
    <name type="synonym">Arum esculentum</name>
    <dbReference type="NCBI Taxonomy" id="4460"/>
    <lineage>
        <taxon>Eukaryota</taxon>
        <taxon>Viridiplantae</taxon>
        <taxon>Streptophyta</taxon>
        <taxon>Embryophyta</taxon>
        <taxon>Tracheophyta</taxon>
        <taxon>Spermatophyta</taxon>
        <taxon>Magnoliopsida</taxon>
        <taxon>Liliopsida</taxon>
        <taxon>Araceae</taxon>
        <taxon>Aroideae</taxon>
        <taxon>Colocasieae</taxon>
        <taxon>Colocasia</taxon>
    </lineage>
</organism>
<feature type="non-terminal residue" evidence="1">
    <location>
        <position position="1"/>
    </location>
</feature>
<evidence type="ECO:0000313" key="2">
    <source>
        <dbReference type="Proteomes" id="UP000652761"/>
    </source>
</evidence>
<keyword evidence="2" id="KW-1185">Reference proteome</keyword>
<reference evidence="1" key="1">
    <citation type="submission" date="2017-07" db="EMBL/GenBank/DDBJ databases">
        <title>Taro Niue Genome Assembly and Annotation.</title>
        <authorList>
            <person name="Atibalentja N."/>
            <person name="Keating K."/>
            <person name="Fields C.J."/>
        </authorList>
    </citation>
    <scope>NUCLEOTIDE SEQUENCE</scope>
    <source>
        <strain evidence="1">Niue_2</strain>
        <tissue evidence="1">Leaf</tissue>
    </source>
</reference>
<dbReference type="EMBL" id="NMUH01011156">
    <property type="protein sequence ID" value="MQM21525.1"/>
    <property type="molecule type" value="Genomic_DNA"/>
</dbReference>
<proteinExistence type="predicted"/>
<gene>
    <name evidence="1" type="ORF">Taro_054567</name>
</gene>
<sequence>MDLQLCVCSCLTCSRGAAVGPFVRDCETERLFLCCVVRLKFNHCEHEMVWLLALPMRPSGVEVSV</sequence>
<accession>A0A843XRK4</accession>
<evidence type="ECO:0000313" key="1">
    <source>
        <dbReference type="EMBL" id="MQM21525.1"/>
    </source>
</evidence>
<name>A0A843XRK4_COLES</name>
<dbReference type="AlphaFoldDB" id="A0A843XRK4"/>